<organism evidence="2 3">
    <name type="scientific">Nyssa sinensis</name>
    <dbReference type="NCBI Taxonomy" id="561372"/>
    <lineage>
        <taxon>Eukaryota</taxon>
        <taxon>Viridiplantae</taxon>
        <taxon>Streptophyta</taxon>
        <taxon>Embryophyta</taxon>
        <taxon>Tracheophyta</taxon>
        <taxon>Spermatophyta</taxon>
        <taxon>Magnoliopsida</taxon>
        <taxon>eudicotyledons</taxon>
        <taxon>Gunneridae</taxon>
        <taxon>Pentapetalae</taxon>
        <taxon>asterids</taxon>
        <taxon>Cornales</taxon>
        <taxon>Nyssaceae</taxon>
        <taxon>Nyssa</taxon>
    </lineage>
</organism>
<dbReference type="Gene3D" id="3.80.10.10">
    <property type="entry name" value="Ribonuclease Inhibitor"/>
    <property type="match status" value="1"/>
</dbReference>
<dbReference type="InterPro" id="IPR032675">
    <property type="entry name" value="LRR_dom_sf"/>
</dbReference>
<dbReference type="PANTHER" id="PTHR33463">
    <property type="entry name" value="NB-ARC DOMAIN-CONTAINING PROTEIN-RELATED"/>
    <property type="match status" value="1"/>
</dbReference>
<keyword evidence="1" id="KW-0611">Plant defense</keyword>
<protein>
    <recommendedName>
        <fullName evidence="4">NB-ARC domain-containing protein</fullName>
    </recommendedName>
</protein>
<dbReference type="OrthoDB" id="1751378at2759"/>
<evidence type="ECO:0000313" key="3">
    <source>
        <dbReference type="Proteomes" id="UP000325577"/>
    </source>
</evidence>
<name>A0A5J5B9M9_9ASTE</name>
<dbReference type="AlphaFoldDB" id="A0A5J5B9M9"/>
<keyword evidence="3" id="KW-1185">Reference proteome</keyword>
<dbReference type="Proteomes" id="UP000325577">
    <property type="component" value="Linkage Group LG15"/>
</dbReference>
<dbReference type="InterPro" id="IPR050905">
    <property type="entry name" value="Plant_NBS-LRR"/>
</dbReference>
<accession>A0A5J5B9M9</accession>
<dbReference type="EMBL" id="CM018038">
    <property type="protein sequence ID" value="KAA8537911.1"/>
    <property type="molecule type" value="Genomic_DNA"/>
</dbReference>
<evidence type="ECO:0000313" key="2">
    <source>
        <dbReference type="EMBL" id="KAA8537911.1"/>
    </source>
</evidence>
<sequence length="228" mass="25994">MALKGKSMHSWSDALHQLRASSTNNITEDIDFSIEYLVRYGMGLRLFENVCKLEAARDRVHFFVENLKACCLLLDGKVEGSVRMHDIVRDFALSVASQGQYKLLVRIGAGLKEWLKTDIFADHTAIGLLYDQFYEQTYEFDCSKLNGLILGCDSNLLKIPDTYTSLPSLPPSIQCLQNLRTMSLMHCKLRDISLIGELKNLEILSFHGSDFEELAREIRKLTRLKLLD</sequence>
<proteinExistence type="predicted"/>
<reference evidence="2 3" key="1">
    <citation type="submission" date="2019-09" db="EMBL/GenBank/DDBJ databases">
        <title>A chromosome-level genome assembly of the Chinese tupelo Nyssa sinensis.</title>
        <authorList>
            <person name="Yang X."/>
            <person name="Kang M."/>
            <person name="Yang Y."/>
            <person name="Xiong H."/>
            <person name="Wang M."/>
            <person name="Zhang Z."/>
            <person name="Wang Z."/>
            <person name="Wu H."/>
            <person name="Ma T."/>
            <person name="Liu J."/>
            <person name="Xi Z."/>
        </authorList>
    </citation>
    <scope>NUCLEOTIDE SEQUENCE [LARGE SCALE GENOMIC DNA]</scope>
    <source>
        <strain evidence="2">J267</strain>
        <tissue evidence="2">Leaf</tissue>
    </source>
</reference>
<evidence type="ECO:0008006" key="4">
    <source>
        <dbReference type="Google" id="ProtNLM"/>
    </source>
</evidence>
<dbReference type="SUPFAM" id="SSF52058">
    <property type="entry name" value="L domain-like"/>
    <property type="match status" value="1"/>
</dbReference>
<gene>
    <name evidence="2" type="ORF">F0562_027509</name>
</gene>
<dbReference type="PANTHER" id="PTHR33463:SF198">
    <property type="entry name" value="RPP4C3"/>
    <property type="match status" value="1"/>
</dbReference>
<evidence type="ECO:0000256" key="1">
    <source>
        <dbReference type="ARBA" id="ARBA00022821"/>
    </source>
</evidence>